<dbReference type="KEGG" id="lez:GLE_2571"/>
<keyword evidence="1" id="KW-0472">Membrane</keyword>
<dbReference type="PATRIC" id="fig|69.6.peg.2530"/>
<feature type="transmembrane region" description="Helical" evidence="1">
    <location>
        <begin position="12"/>
        <end position="30"/>
    </location>
</feature>
<keyword evidence="1" id="KW-0812">Transmembrane</keyword>
<evidence type="ECO:0000313" key="2">
    <source>
        <dbReference type="EMBL" id="ALN57920.1"/>
    </source>
</evidence>
<gene>
    <name evidence="2" type="ORF">GLE_2571</name>
</gene>
<dbReference type="Proteomes" id="UP000061569">
    <property type="component" value="Chromosome"/>
</dbReference>
<protein>
    <submittedName>
        <fullName evidence="2">Uncharacterized protein</fullName>
    </submittedName>
</protein>
<evidence type="ECO:0000313" key="3">
    <source>
        <dbReference type="Proteomes" id="UP000061569"/>
    </source>
</evidence>
<name>A0A0S2DHI0_LYSEN</name>
<organism evidence="2 3">
    <name type="scientific">Lysobacter enzymogenes</name>
    <dbReference type="NCBI Taxonomy" id="69"/>
    <lineage>
        <taxon>Bacteria</taxon>
        <taxon>Pseudomonadati</taxon>
        <taxon>Pseudomonadota</taxon>
        <taxon>Gammaproteobacteria</taxon>
        <taxon>Lysobacterales</taxon>
        <taxon>Lysobacteraceae</taxon>
        <taxon>Lysobacter</taxon>
    </lineage>
</organism>
<sequence length="39" mass="4222">MQCNSHFYSEFFVMPGFTFVASAGISGTSLRPGIAHRGL</sequence>
<proteinExistence type="predicted"/>
<reference evidence="2 3" key="1">
    <citation type="submission" date="2015-11" db="EMBL/GenBank/DDBJ databases">
        <title>Genome sequences of Lysobacter enzymogenes strain C3 and Lysobacter antibioticus ATCC 29479.</title>
        <authorList>
            <person name="Kobayashi D.Y."/>
        </authorList>
    </citation>
    <scope>NUCLEOTIDE SEQUENCE [LARGE SCALE GENOMIC DNA]</scope>
    <source>
        <strain evidence="2 3">C3</strain>
    </source>
</reference>
<dbReference type="STRING" id="69.GLE_2571"/>
<evidence type="ECO:0000256" key="1">
    <source>
        <dbReference type="SAM" id="Phobius"/>
    </source>
</evidence>
<dbReference type="EMBL" id="CP013140">
    <property type="protein sequence ID" value="ALN57920.1"/>
    <property type="molecule type" value="Genomic_DNA"/>
</dbReference>
<dbReference type="AlphaFoldDB" id="A0A0S2DHI0"/>
<accession>A0A0S2DHI0</accession>
<keyword evidence="1" id="KW-1133">Transmembrane helix</keyword>